<dbReference type="Proteomes" id="UP000266841">
    <property type="component" value="Unassembled WGS sequence"/>
</dbReference>
<name>K0R792_THAOC</name>
<dbReference type="OMA" id="WNERTVE"/>
<accession>K0R792</accession>
<dbReference type="SUPFAM" id="SSF81383">
    <property type="entry name" value="F-box domain"/>
    <property type="match status" value="1"/>
</dbReference>
<dbReference type="InterPro" id="IPR036047">
    <property type="entry name" value="F-box-like_dom_sf"/>
</dbReference>
<evidence type="ECO:0008006" key="4">
    <source>
        <dbReference type="Google" id="ProtNLM"/>
    </source>
</evidence>
<dbReference type="EMBL" id="AGNL01049539">
    <property type="protein sequence ID" value="EJK44561.1"/>
    <property type="molecule type" value="Genomic_DNA"/>
</dbReference>
<dbReference type="SUPFAM" id="SSF52047">
    <property type="entry name" value="RNI-like"/>
    <property type="match status" value="1"/>
</dbReference>
<feature type="region of interest" description="Disordered" evidence="1">
    <location>
        <begin position="101"/>
        <end position="156"/>
    </location>
</feature>
<evidence type="ECO:0000313" key="2">
    <source>
        <dbReference type="EMBL" id="EJK44561.1"/>
    </source>
</evidence>
<gene>
    <name evidence="2" type="ORF">THAOC_36889</name>
</gene>
<protein>
    <recommendedName>
        <fullName evidence="4">F-box domain-containing protein</fullName>
    </recommendedName>
</protein>
<organism evidence="2 3">
    <name type="scientific">Thalassiosira oceanica</name>
    <name type="common">Marine diatom</name>
    <dbReference type="NCBI Taxonomy" id="159749"/>
    <lineage>
        <taxon>Eukaryota</taxon>
        <taxon>Sar</taxon>
        <taxon>Stramenopiles</taxon>
        <taxon>Ochrophyta</taxon>
        <taxon>Bacillariophyta</taxon>
        <taxon>Coscinodiscophyceae</taxon>
        <taxon>Thalassiosirophycidae</taxon>
        <taxon>Thalassiosirales</taxon>
        <taxon>Thalassiosiraceae</taxon>
        <taxon>Thalassiosira</taxon>
    </lineage>
</organism>
<dbReference type="InterPro" id="IPR032675">
    <property type="entry name" value="LRR_dom_sf"/>
</dbReference>
<dbReference type="OrthoDB" id="2095648at2759"/>
<dbReference type="PANTHER" id="PTHR38926">
    <property type="entry name" value="F-BOX DOMAIN CONTAINING PROTEIN, EXPRESSED"/>
    <property type="match status" value="1"/>
</dbReference>
<dbReference type="AlphaFoldDB" id="K0R792"/>
<evidence type="ECO:0000256" key="1">
    <source>
        <dbReference type="SAM" id="MobiDB-lite"/>
    </source>
</evidence>
<proteinExistence type="predicted"/>
<reference evidence="2 3" key="1">
    <citation type="journal article" date="2012" name="Genome Biol.">
        <title>Genome and low-iron response of an oceanic diatom adapted to chronic iron limitation.</title>
        <authorList>
            <person name="Lommer M."/>
            <person name="Specht M."/>
            <person name="Roy A.S."/>
            <person name="Kraemer L."/>
            <person name="Andreson R."/>
            <person name="Gutowska M.A."/>
            <person name="Wolf J."/>
            <person name="Bergner S.V."/>
            <person name="Schilhabel M.B."/>
            <person name="Klostermeier U.C."/>
            <person name="Beiko R.G."/>
            <person name="Rosenstiel P."/>
            <person name="Hippler M."/>
            <person name="Laroche J."/>
        </authorList>
    </citation>
    <scope>NUCLEOTIDE SEQUENCE [LARGE SCALE GENOMIC DNA]</scope>
    <source>
        <strain evidence="2 3">CCMP1005</strain>
    </source>
</reference>
<sequence>LILADVLLDGEFFPGDSLLSASTRRFFLGMRPSMSSLPSSSAPFNFLPPPAPLLLRQVLAVGRPARGTALRSNTRPNFFGPAAPGRAAPRRAAVTAVPKNTIEGNREGTDIRSPSYRWNERTVERSPTRARDMSSKRKADDNGGGSSTDSSRLQLDLTKKKVRLPPKPLCKCPPFCSFFFALISPAPSSHHHTGKTKPDTIAATLLLLLPDGATTNSEESKKLLRGFRLCHSELSARANAAERTGGGGGGESGIGQPLRFSLRPGGKKSLPEETFAHVLRFLGGREMTHTAGVVCKLWLAKTRLPTLWRRIDRDSGMANSSKRMTMKSFLKVLERPQFAQVRYLSLPSYCKLGKTTMKQISKACPFLTTLNIGYTGYLSGSSMREQHLLDAAEHMMNLSSIRFGGYISSTGVENLVKEMRGQLVDLRIKGRSVHDDSLSIIGEICANLRYFAYIGSNSDFTGKGVLALLEGCKKLEVLELEQAKGVTKDDIQTIVHLANKKGNGKFDCLKKVDLWGYPFVVEGKKKLRIKDLRTGERRVRLRND</sequence>
<dbReference type="eggNOG" id="ENOG502TEC5">
    <property type="taxonomic scope" value="Eukaryota"/>
</dbReference>
<feature type="non-terminal residue" evidence="2">
    <location>
        <position position="1"/>
    </location>
</feature>
<feature type="compositionally biased region" description="Basic and acidic residues" evidence="1">
    <location>
        <begin position="118"/>
        <end position="141"/>
    </location>
</feature>
<evidence type="ECO:0000313" key="3">
    <source>
        <dbReference type="Proteomes" id="UP000266841"/>
    </source>
</evidence>
<keyword evidence="3" id="KW-1185">Reference proteome</keyword>
<comment type="caution">
    <text evidence="2">The sequence shown here is derived from an EMBL/GenBank/DDBJ whole genome shotgun (WGS) entry which is preliminary data.</text>
</comment>
<dbReference type="Gene3D" id="3.80.10.10">
    <property type="entry name" value="Ribonuclease Inhibitor"/>
    <property type="match status" value="1"/>
</dbReference>
<dbReference type="PANTHER" id="PTHR38926:SF5">
    <property type="entry name" value="F-BOX AND LEUCINE-RICH REPEAT PROTEIN 6"/>
    <property type="match status" value="1"/>
</dbReference>